<proteinExistence type="predicted"/>
<dbReference type="SUPFAM" id="SSF54001">
    <property type="entry name" value="Cysteine proteinases"/>
    <property type="match status" value="1"/>
</dbReference>
<feature type="chain" id="PRO_5016453419" evidence="1">
    <location>
        <begin position="26"/>
        <end position="268"/>
    </location>
</feature>
<protein>
    <submittedName>
        <fullName evidence="3">Transglutaminase domain-containing protein</fullName>
    </submittedName>
</protein>
<name>A0A329MAX4_9BACL</name>
<dbReference type="PANTHER" id="PTHR33490">
    <property type="entry name" value="BLR5614 PROTEIN-RELATED"/>
    <property type="match status" value="1"/>
</dbReference>
<keyword evidence="1" id="KW-0732">Signal</keyword>
<dbReference type="RefSeq" id="WP_113034180.1">
    <property type="nucleotide sequence ID" value="NZ_QMFB01000019.1"/>
</dbReference>
<evidence type="ECO:0000313" key="4">
    <source>
        <dbReference type="Proteomes" id="UP000250369"/>
    </source>
</evidence>
<dbReference type="AlphaFoldDB" id="A0A329MAX4"/>
<keyword evidence="4" id="KW-1185">Reference proteome</keyword>
<dbReference type="EMBL" id="QMFB01000019">
    <property type="protein sequence ID" value="RAV17329.1"/>
    <property type="molecule type" value="Genomic_DNA"/>
</dbReference>
<feature type="signal peptide" evidence="1">
    <location>
        <begin position="1"/>
        <end position="25"/>
    </location>
</feature>
<dbReference type="Proteomes" id="UP000250369">
    <property type="component" value="Unassembled WGS sequence"/>
</dbReference>
<dbReference type="Pfam" id="PF01841">
    <property type="entry name" value="Transglut_core"/>
    <property type="match status" value="1"/>
</dbReference>
<dbReference type="InterPro" id="IPR002931">
    <property type="entry name" value="Transglutaminase-like"/>
</dbReference>
<comment type="caution">
    <text evidence="3">The sequence shown here is derived from an EMBL/GenBank/DDBJ whole genome shotgun (WGS) entry which is preliminary data.</text>
</comment>
<dbReference type="OrthoDB" id="9787782at2"/>
<gene>
    <name evidence="3" type="ORF">DQG23_27180</name>
</gene>
<accession>A0A329MAX4</accession>
<evidence type="ECO:0000259" key="2">
    <source>
        <dbReference type="SMART" id="SM00460"/>
    </source>
</evidence>
<reference evidence="3 4" key="1">
    <citation type="journal article" date="2009" name="Int. J. Syst. Evol. Microbiol.">
        <title>Paenibacillus contaminans sp. nov., isolated from a contaminated laboratory plate.</title>
        <authorList>
            <person name="Chou J.H."/>
            <person name="Lee J.H."/>
            <person name="Lin M.C."/>
            <person name="Chang P.S."/>
            <person name="Arun A.B."/>
            <person name="Young C.C."/>
            <person name="Chen W.M."/>
        </authorList>
    </citation>
    <scope>NUCLEOTIDE SEQUENCE [LARGE SCALE GENOMIC DNA]</scope>
    <source>
        <strain evidence="3 4">CKOBP-6</strain>
    </source>
</reference>
<dbReference type="InterPro" id="IPR038765">
    <property type="entry name" value="Papain-like_cys_pep_sf"/>
</dbReference>
<organism evidence="3 4">
    <name type="scientific">Paenibacillus contaminans</name>
    <dbReference type="NCBI Taxonomy" id="450362"/>
    <lineage>
        <taxon>Bacteria</taxon>
        <taxon>Bacillati</taxon>
        <taxon>Bacillota</taxon>
        <taxon>Bacilli</taxon>
        <taxon>Bacillales</taxon>
        <taxon>Paenibacillaceae</taxon>
        <taxon>Paenibacillus</taxon>
    </lineage>
</organism>
<dbReference type="SMART" id="SM00460">
    <property type="entry name" value="TGc"/>
    <property type="match status" value="1"/>
</dbReference>
<feature type="domain" description="Transglutaminase-like" evidence="2">
    <location>
        <begin position="181"/>
        <end position="242"/>
    </location>
</feature>
<sequence>MFPKRRIILIVLAIFLLALPNAAFAAPAKAAVDKDLLDQGIVTVDYAIGKNAKAIVRVVKGKVHYDYNLVEGAQYPLQLGDGKYTILIAEAVGGTKYKVVAQEEVVLEMEDANAVFLQTIPPIDWNEETLAVVKAAELTEDLETDEEKLAAIYQYITETIEYDYELAATVEPGYIPNLDEVFEAEKGICYDYAATFAAMARSVGLPTKLVMGYQMDDPDTYHAWNEVYLEETDEWVTIDTTYDAAAVQNGEAAEMIKDAADYTVAKFY</sequence>
<dbReference type="Gene3D" id="3.10.620.30">
    <property type="match status" value="1"/>
</dbReference>
<evidence type="ECO:0000256" key="1">
    <source>
        <dbReference type="SAM" id="SignalP"/>
    </source>
</evidence>
<evidence type="ECO:0000313" key="3">
    <source>
        <dbReference type="EMBL" id="RAV17329.1"/>
    </source>
</evidence>